<accession>A0ABS4PZS9</accession>
<dbReference type="PROSITE" id="PS00092">
    <property type="entry name" value="N6_MTASE"/>
    <property type="match status" value="1"/>
</dbReference>
<evidence type="ECO:0000313" key="3">
    <source>
        <dbReference type="Proteomes" id="UP000741013"/>
    </source>
</evidence>
<proteinExistence type="predicted"/>
<dbReference type="Gene3D" id="3.40.50.150">
    <property type="entry name" value="Vaccinia Virus protein VP39"/>
    <property type="match status" value="1"/>
</dbReference>
<dbReference type="EC" id="2.1.1.297" evidence="2"/>
<evidence type="ECO:0000313" key="2">
    <source>
        <dbReference type="EMBL" id="MBP2184813.1"/>
    </source>
</evidence>
<dbReference type="GO" id="GO:0032259">
    <property type="term" value="P:methylation"/>
    <property type="evidence" value="ECO:0007669"/>
    <property type="project" value="UniProtKB-KW"/>
</dbReference>
<protein>
    <submittedName>
        <fullName evidence="2">Release factor glutamine methyltransferase</fullName>
        <ecNumber evidence="2">2.1.1.297</ecNumber>
    </submittedName>
</protein>
<dbReference type="RefSeq" id="WP_209667776.1">
    <property type="nucleotide sequence ID" value="NZ_JAGGMS010000001.1"/>
</dbReference>
<reference evidence="2 3" key="1">
    <citation type="submission" date="2021-03" db="EMBL/GenBank/DDBJ databases">
        <title>Sequencing the genomes of 1000 actinobacteria strains.</title>
        <authorList>
            <person name="Klenk H.-P."/>
        </authorList>
    </citation>
    <scope>NUCLEOTIDE SEQUENCE [LARGE SCALE GENOMIC DNA]</scope>
    <source>
        <strain evidence="2 3">DSM 45510</strain>
    </source>
</reference>
<dbReference type="Proteomes" id="UP000741013">
    <property type="component" value="Unassembled WGS sequence"/>
</dbReference>
<dbReference type="SUPFAM" id="SSF53335">
    <property type="entry name" value="S-adenosyl-L-methionine-dependent methyltransferases"/>
    <property type="match status" value="1"/>
</dbReference>
<dbReference type="InterPro" id="IPR029063">
    <property type="entry name" value="SAM-dependent_MTases_sf"/>
</dbReference>
<name>A0ABS4PZS9_9PSEU</name>
<dbReference type="Pfam" id="PF05175">
    <property type="entry name" value="MTS"/>
    <property type="match status" value="1"/>
</dbReference>
<dbReference type="CDD" id="cd02440">
    <property type="entry name" value="AdoMet_MTases"/>
    <property type="match status" value="1"/>
</dbReference>
<dbReference type="EMBL" id="JAGGMS010000001">
    <property type="protein sequence ID" value="MBP2184813.1"/>
    <property type="molecule type" value="Genomic_DNA"/>
</dbReference>
<dbReference type="InterPro" id="IPR007848">
    <property type="entry name" value="Small_mtfrase_dom"/>
</dbReference>
<comment type="caution">
    <text evidence="2">The sequence shown here is derived from an EMBL/GenBank/DDBJ whole genome shotgun (WGS) entry which is preliminary data.</text>
</comment>
<dbReference type="GO" id="GO:0102559">
    <property type="term" value="F:peptide chain release factor N(5)-glutamine methyltransferase activity"/>
    <property type="evidence" value="ECO:0007669"/>
    <property type="project" value="UniProtKB-EC"/>
</dbReference>
<evidence type="ECO:0000259" key="1">
    <source>
        <dbReference type="Pfam" id="PF05175"/>
    </source>
</evidence>
<keyword evidence="3" id="KW-1185">Reference proteome</keyword>
<dbReference type="InterPro" id="IPR002052">
    <property type="entry name" value="DNA_methylase_N6_adenine_CS"/>
</dbReference>
<feature type="domain" description="Methyltransferase small" evidence="1">
    <location>
        <begin position="13"/>
        <end position="136"/>
    </location>
</feature>
<sequence>MPTLRFPGARTDTTLLTKALADARVRPGARVLDLGTGSGPAAAAREGAAEVVAIERCRRAVLSARLNGSLRRLPVHAFRGDPAGRGRLGRFDVVLANPPYVPGPDGRRYLDPLCARARDLLARHGTMLMLHSSLCDPAATLTELRRQRLRAGVVARQLVPFNPVLDGQKRYLERAGLIEPGQDFEEVLVIRADRSGCAA</sequence>
<gene>
    <name evidence="2" type="ORF">JOM49_006339</name>
</gene>
<organism evidence="2 3">
    <name type="scientific">Amycolatopsis magusensis</name>
    <dbReference type="NCBI Taxonomy" id="882444"/>
    <lineage>
        <taxon>Bacteria</taxon>
        <taxon>Bacillati</taxon>
        <taxon>Actinomycetota</taxon>
        <taxon>Actinomycetes</taxon>
        <taxon>Pseudonocardiales</taxon>
        <taxon>Pseudonocardiaceae</taxon>
        <taxon>Amycolatopsis</taxon>
    </lineage>
</organism>
<keyword evidence="2" id="KW-0808">Transferase</keyword>
<keyword evidence="2" id="KW-0489">Methyltransferase</keyword>